<reference evidence="2 3" key="1">
    <citation type="submission" date="2017-09" db="EMBL/GenBank/DDBJ databases">
        <title>The diverse metabolic capabilities of V. boronicumulans make it an excellent choice for continued studies on novel biodegradation.</title>
        <authorList>
            <person name="Sun S."/>
        </authorList>
    </citation>
    <scope>NUCLEOTIDE SEQUENCE [LARGE SCALE GENOMIC DNA]</scope>
    <source>
        <strain evidence="2 3">J1</strain>
    </source>
</reference>
<dbReference type="AlphaFoldDB" id="A0A250DKU7"/>
<feature type="domain" description="Tip attachment protein J" evidence="1">
    <location>
        <begin position="360"/>
        <end position="516"/>
    </location>
</feature>
<evidence type="ECO:0000259" key="1">
    <source>
        <dbReference type="Pfam" id="PF13550"/>
    </source>
</evidence>
<name>A0A250DKU7_9BURK</name>
<evidence type="ECO:0000313" key="2">
    <source>
        <dbReference type="EMBL" id="ATA54589.1"/>
    </source>
</evidence>
<proteinExistence type="predicted"/>
<gene>
    <name evidence="2" type="ORF">CKY39_16260</name>
</gene>
<evidence type="ECO:0000313" key="3">
    <source>
        <dbReference type="Proteomes" id="UP000217154"/>
    </source>
</evidence>
<accession>A0A250DKU7</accession>
<dbReference type="Proteomes" id="UP000217154">
    <property type="component" value="Chromosome"/>
</dbReference>
<protein>
    <recommendedName>
        <fullName evidence="1">Tip attachment protein J domain-containing protein</fullName>
    </recommendedName>
</protein>
<dbReference type="RefSeq" id="WP_095745172.1">
    <property type="nucleotide sequence ID" value="NZ_CP023284.1"/>
</dbReference>
<sequence length="1157" mass="122827">MPQVLVPVISAIGTAVGGTVGASMIMYAGAYATGITLLGGLALSSAQQRKAEGKQRAQYDSSVTDRMVNVQNALAPRELVLGRTRKGGAAFFQTSIAPHNSVFVSVLALAGHEIDGVEQIYFNETPISLDVNGNVTTAPWGRTTTESAAETTVYPVTNLAHTPVANTLTVTARRQVSNSEGGEYEMKSVDFSLNGNVLTINSIDPAYTYYVNYQWVQFISSARVFIHLGSPDQPADARMQLLLPGTWTANHRARGVAYIECEFVYNETAFPTGLPNVTAQIRGARCYDARSGATVFTENPALHMRHVLLHPQFGKRTSLTLAEELRIIAAANSCELMISYTGADWVQMYRSALVALFGAPARDVLDDLSQAMGGEWAFAAGEFYCRAGVYQAPVMNLTDADLAVVQRSGGGVSQIPIGISPHKPRAEKINTVAARIWDQAANYLETPLTPFRSEALVAADGAELSQEVKMPAVFYGGQAFHISGIMLRDGRDPLTVTLPFKMRAYPLELFDGVTLTLSRYGWVNKEFRILSRTFMPDGYVMLTLKETTAAIFQYGAAFQPEGLAPNTGLPKPWEIYPPVLAEISSGEGELIVQTDGTVVNSIRVTWAQILEASVASGGTVEVQFLVLPDGDWRSVVVPGDATEARLTGVADLAFVIIRARTRSTLATSDWSPQVLHQVVGKTEPPPNIENLSISGSVLSWSLPRRVPDLAGFIFRFHYGNNLDWGSAAPLHTGIITESPYDLVARPGGVVTIMGKAIDTTGNLSLATGNIVMDLGDSPIANIVEQWDFRALGWPTSPDGGLLVAGRYAQYTIANIFSSERATTATYVSGGVFQTAAVDEPRFENGQLLIEGQATNLLRYSQDLTGAGWIGACAVNAAAESYRGVAFAEVAKTTTGSSEVRGQNFGAVTAGQTCVATVAVLAGTKTSAMIGLYSTAETWGAAGSGSAEILEGPGAISLFAGGSAFNFTGLSTTIPTLIRITRTYASASTGALYIYPGSANAAPVGDSMKVAYAQVEVGATPTSYIPTTTTPLTRAADNVYVSESQYGYTKSGGDLAADALDSLYGTDDQSFFGADLDPFYEPGSYGQMVYVTNEVPVSKALAGSIATLAAVTQGATFTSTIGWLARARCMGLTTIRSMALMPVRSTTGPAPGCRGLGS</sequence>
<dbReference type="KEGG" id="vbo:CKY39_16260"/>
<dbReference type="EMBL" id="CP023284">
    <property type="protein sequence ID" value="ATA54589.1"/>
    <property type="molecule type" value="Genomic_DNA"/>
</dbReference>
<dbReference type="InterPro" id="IPR032876">
    <property type="entry name" value="J_dom"/>
</dbReference>
<organism evidence="2 3">
    <name type="scientific">Variovorax boronicumulans</name>
    <dbReference type="NCBI Taxonomy" id="436515"/>
    <lineage>
        <taxon>Bacteria</taxon>
        <taxon>Pseudomonadati</taxon>
        <taxon>Pseudomonadota</taxon>
        <taxon>Betaproteobacteria</taxon>
        <taxon>Burkholderiales</taxon>
        <taxon>Comamonadaceae</taxon>
        <taxon>Variovorax</taxon>
    </lineage>
</organism>
<dbReference type="Pfam" id="PF13550">
    <property type="entry name" value="Phage-tail_3"/>
    <property type="match status" value="1"/>
</dbReference>